<keyword evidence="1" id="KW-0732">Signal</keyword>
<accession>A0A367WR25</accession>
<dbReference type="Pfam" id="PF07661">
    <property type="entry name" value="MORN_2"/>
    <property type="match status" value="4"/>
</dbReference>
<dbReference type="Proteomes" id="UP000252517">
    <property type="component" value="Unassembled WGS sequence"/>
</dbReference>
<reference evidence="2 3" key="1">
    <citation type="submission" date="2014-07" db="EMBL/GenBank/DDBJ databases">
        <title>Draft genome sequence of Thalassospira profundimaris S25-3-2.</title>
        <authorList>
            <person name="Lai Q."/>
            <person name="Shao Z."/>
        </authorList>
    </citation>
    <scope>NUCLEOTIDE SEQUENCE [LARGE SCALE GENOMIC DNA]</scope>
    <source>
        <strain evidence="2 3">S25-3-2</strain>
    </source>
</reference>
<dbReference type="SUPFAM" id="SSF82185">
    <property type="entry name" value="Histone H3 K4-specific methyltransferase SET7/9 N-terminal domain"/>
    <property type="match status" value="3"/>
</dbReference>
<dbReference type="OrthoDB" id="7592649at2"/>
<dbReference type="PANTHER" id="PTHR33706">
    <property type="entry name" value="MORN VARIANT REPEAT PROTEIN"/>
    <property type="match status" value="1"/>
</dbReference>
<feature type="signal peptide" evidence="1">
    <location>
        <begin position="1"/>
        <end position="18"/>
    </location>
</feature>
<sequence length="564" mass="64420">MKRILALLFVLAASGAQAATVNYDLEPAKDGDYRYTPPKQEKKDGVYVIEIYDANDDLYARVWNTAPTLDKGHKVDKYEIYYPSGALKSRTPLNDAGQPDGEERTFDKEGNLAAVTPYKNGKKDGTETWYWIDGKKRAVKTWKDGVLNGPWQEYYKNGQLEVESTNVAGGSDGVERKYYENGQLSAEVHWSEGKRDGPYMDYDKDGNLLEKGNYVNGVADGDVIEYFPSGERRAERHYVMGRPTGSAKRWMKSGQLVSQTDYADDGSVLKKRNWSAEGELTWLEEPVEVEGQGPAHKTVEYSGNMVDTEIRADGYMLRTVYVGDTLWDRVEMVDGKYQGLYVSTTRIDQIKTRVHFIDGEEDGLYTRSWRGRELDRGYYDHGKRVGEWRRTEQSTYIIKETYNDDGKLTGEQRSFRKPDGKLMKIATYKDGTLDGPYKEFKDDRMVAGGLYVDGVKEGKWLEKIPFRETSRGGTYDKGRRQGRWTLYDGNGYPIAITTFKDDRKDGPAYILADNGALEEVQMWKDNKREGYVTYYDDKGPVSRKLFRDGRLVKSFIPIEGAESR</sequence>
<dbReference type="Gene3D" id="3.90.930.1">
    <property type="match status" value="1"/>
</dbReference>
<organism evidence="2 3">
    <name type="scientific">Thalassospira profundimaris</name>
    <dbReference type="NCBI Taxonomy" id="502049"/>
    <lineage>
        <taxon>Bacteria</taxon>
        <taxon>Pseudomonadati</taxon>
        <taxon>Pseudomonadota</taxon>
        <taxon>Alphaproteobacteria</taxon>
        <taxon>Rhodospirillales</taxon>
        <taxon>Thalassospiraceae</taxon>
        <taxon>Thalassospira</taxon>
    </lineage>
</organism>
<dbReference type="PANTHER" id="PTHR33706:SF1">
    <property type="entry name" value="TPR REPEAT PROTEIN"/>
    <property type="match status" value="1"/>
</dbReference>
<dbReference type="EMBL" id="JPWH01000028">
    <property type="protein sequence ID" value="RCK43080.1"/>
    <property type="molecule type" value="Genomic_DNA"/>
</dbReference>
<dbReference type="InterPro" id="IPR011652">
    <property type="entry name" value="MORN_2"/>
</dbReference>
<comment type="caution">
    <text evidence="2">The sequence shown here is derived from an EMBL/GenBank/DDBJ whole genome shotgun (WGS) entry which is preliminary data.</text>
</comment>
<gene>
    <name evidence="2" type="ORF">TH25_22300</name>
</gene>
<evidence type="ECO:0000256" key="1">
    <source>
        <dbReference type="SAM" id="SignalP"/>
    </source>
</evidence>
<evidence type="ECO:0000313" key="2">
    <source>
        <dbReference type="EMBL" id="RCK43080.1"/>
    </source>
</evidence>
<dbReference type="Gene3D" id="2.20.110.10">
    <property type="entry name" value="Histone H3 K4-specific methyltransferase SET7/9 N-terminal domain"/>
    <property type="match status" value="4"/>
</dbReference>
<protein>
    <recommendedName>
        <fullName evidence="4">Membrane-binding protein</fullName>
    </recommendedName>
</protein>
<feature type="chain" id="PRO_5016909678" description="Membrane-binding protein" evidence="1">
    <location>
        <begin position="19"/>
        <end position="564"/>
    </location>
</feature>
<proteinExistence type="predicted"/>
<evidence type="ECO:0008006" key="4">
    <source>
        <dbReference type="Google" id="ProtNLM"/>
    </source>
</evidence>
<dbReference type="AlphaFoldDB" id="A0A367WR25"/>
<evidence type="ECO:0000313" key="3">
    <source>
        <dbReference type="Proteomes" id="UP000252517"/>
    </source>
</evidence>
<dbReference type="RefSeq" id="WP_114090318.1">
    <property type="nucleotide sequence ID" value="NZ_JPWH01000028.1"/>
</dbReference>
<name>A0A367WR25_9PROT</name>